<gene>
    <name evidence="2" type="ORF">DW656_12195</name>
</gene>
<dbReference type="Proteomes" id="UP000284579">
    <property type="component" value="Unassembled WGS sequence"/>
</dbReference>
<name>A0A3R6GYT9_9FIRM</name>
<evidence type="ECO:0000313" key="3">
    <source>
        <dbReference type="Proteomes" id="UP000284579"/>
    </source>
</evidence>
<organism evidence="2 3">
    <name type="scientific">Coprococcus comes</name>
    <dbReference type="NCBI Taxonomy" id="410072"/>
    <lineage>
        <taxon>Bacteria</taxon>
        <taxon>Bacillati</taxon>
        <taxon>Bacillota</taxon>
        <taxon>Clostridia</taxon>
        <taxon>Lachnospirales</taxon>
        <taxon>Lachnospiraceae</taxon>
        <taxon>Coprococcus</taxon>
    </lineage>
</organism>
<protein>
    <recommendedName>
        <fullName evidence="4">Phage portal protein, putative, A118 family</fullName>
    </recommendedName>
</protein>
<reference evidence="2 3" key="1">
    <citation type="submission" date="2018-08" db="EMBL/GenBank/DDBJ databases">
        <title>A genome reference for cultivated species of the human gut microbiota.</title>
        <authorList>
            <person name="Zou Y."/>
            <person name="Xue W."/>
            <person name="Luo G."/>
        </authorList>
    </citation>
    <scope>NUCLEOTIDE SEQUENCE [LARGE SCALE GENOMIC DNA]</scope>
    <source>
        <strain evidence="2 3">AM23-3</strain>
    </source>
</reference>
<evidence type="ECO:0008006" key="4">
    <source>
        <dbReference type="Google" id="ProtNLM"/>
    </source>
</evidence>
<accession>A0A3R6GYT9</accession>
<dbReference type="RefSeq" id="WP_118199334.1">
    <property type="nucleotide sequence ID" value="NZ_QRHO01000018.1"/>
</dbReference>
<proteinExistence type="predicted"/>
<dbReference type="AlphaFoldDB" id="A0A3R6GYT9"/>
<evidence type="ECO:0000256" key="1">
    <source>
        <dbReference type="SAM" id="MobiDB-lite"/>
    </source>
</evidence>
<feature type="compositionally biased region" description="Basic and acidic residues" evidence="1">
    <location>
        <begin position="452"/>
        <end position="461"/>
    </location>
</feature>
<feature type="compositionally biased region" description="Acidic residues" evidence="1">
    <location>
        <begin position="462"/>
        <end position="472"/>
    </location>
</feature>
<feature type="region of interest" description="Disordered" evidence="1">
    <location>
        <begin position="452"/>
        <end position="472"/>
    </location>
</feature>
<evidence type="ECO:0000313" key="2">
    <source>
        <dbReference type="EMBL" id="RHF82039.1"/>
    </source>
</evidence>
<dbReference type="EMBL" id="QRHO01000018">
    <property type="protein sequence ID" value="RHF82039.1"/>
    <property type="molecule type" value="Genomic_DNA"/>
</dbReference>
<comment type="caution">
    <text evidence="2">The sequence shown here is derived from an EMBL/GenBank/DDBJ whole genome shotgun (WGS) entry which is preliminary data.</text>
</comment>
<sequence length="472" mass="53612">MGFIAWARTVIDRLLRKDAKDIFKTDVSLSSAMETAIATFYNITSGNPPWKDQEDEVDTINFAGYIDDVTAGLVTLDLDIQIDGQGRAELLKKQADYVLKVISDKVSEGLGNAGIMFKPNGENIDYVEAGNFAPTAADSNGDIKGCVFRTILDRNGYRYTRYEWQRYEGELYRITNVAYKKRIGSTGVAAGIGRPCDLAEVEEWAELEPDVYIANVEKPLFALFKNPAPNRIDRDSALGVPIWCNCIKELKDLDIAWSRKGTETEDSKHVTYLPYSAIRYAKDNKVKLPRTLKGVEMGVGVNDENMIHEHVATLLTEQRIKDINSILAMISTKCGFSQGFFQLDEKTGMMTATQVEADDQETIRTIKNIRDVLEECIKHLLYGCNVMADLYSDTPAELWENLEESMVFNFGDITYNYQEDAANWWKYRIQGDVPAWMYYVKFEGMSEDEARQMIEEAKKENEPEEPDLFSKE</sequence>